<evidence type="ECO:0000313" key="1">
    <source>
        <dbReference type="EMBL" id="CAG8533152.1"/>
    </source>
</evidence>
<dbReference type="Proteomes" id="UP000789508">
    <property type="component" value="Unassembled WGS sequence"/>
</dbReference>
<comment type="caution">
    <text evidence="1">The sequence shown here is derived from an EMBL/GenBank/DDBJ whole genome shotgun (WGS) entry which is preliminary data.</text>
</comment>
<reference evidence="1" key="1">
    <citation type="submission" date="2021-06" db="EMBL/GenBank/DDBJ databases">
        <authorList>
            <person name="Kallberg Y."/>
            <person name="Tangrot J."/>
            <person name="Rosling A."/>
        </authorList>
    </citation>
    <scope>NUCLEOTIDE SEQUENCE</scope>
    <source>
        <strain evidence="1">FL130A</strain>
    </source>
</reference>
<evidence type="ECO:0000313" key="2">
    <source>
        <dbReference type="Proteomes" id="UP000789508"/>
    </source>
</evidence>
<proteinExistence type="predicted"/>
<sequence length="60" mass="6887">MIKQAARSGLDLTPEPTGLYLNRVIPDSDNDQYFDKIGRSPIIFGLENKKRYMIENSISR</sequence>
<dbReference type="AlphaFoldDB" id="A0A9N9AJZ1"/>
<keyword evidence="2" id="KW-1185">Reference proteome</keyword>
<accession>A0A9N9AJZ1</accession>
<organism evidence="1 2">
    <name type="scientific">Ambispora leptoticha</name>
    <dbReference type="NCBI Taxonomy" id="144679"/>
    <lineage>
        <taxon>Eukaryota</taxon>
        <taxon>Fungi</taxon>
        <taxon>Fungi incertae sedis</taxon>
        <taxon>Mucoromycota</taxon>
        <taxon>Glomeromycotina</taxon>
        <taxon>Glomeromycetes</taxon>
        <taxon>Archaeosporales</taxon>
        <taxon>Ambisporaceae</taxon>
        <taxon>Ambispora</taxon>
    </lineage>
</organism>
<name>A0A9N9AJZ1_9GLOM</name>
<protein>
    <submittedName>
        <fullName evidence="1">12825_t:CDS:1</fullName>
    </submittedName>
</protein>
<dbReference type="EMBL" id="CAJVPS010001303">
    <property type="protein sequence ID" value="CAG8533152.1"/>
    <property type="molecule type" value="Genomic_DNA"/>
</dbReference>
<gene>
    <name evidence="1" type="ORF">ALEPTO_LOCUS5037</name>
</gene>